<evidence type="ECO:0000256" key="10">
    <source>
        <dbReference type="PROSITE-ProRule" id="PRU00182"/>
    </source>
</evidence>
<protein>
    <recommendedName>
        <fullName evidence="9">Small ribosomal subunit protein uS4m</fullName>
    </recommendedName>
</protein>
<dbReference type="CDD" id="cd00165">
    <property type="entry name" value="S4"/>
    <property type="match status" value="1"/>
</dbReference>
<dbReference type="Proteomes" id="UP000019384">
    <property type="component" value="Unassembled WGS sequence"/>
</dbReference>
<dbReference type="SMART" id="SM00363">
    <property type="entry name" value="S4"/>
    <property type="match status" value="1"/>
</dbReference>
<dbReference type="PROSITE" id="PS00632">
    <property type="entry name" value="RIBOSOMAL_S4"/>
    <property type="match status" value="1"/>
</dbReference>
<dbReference type="InterPro" id="IPR002942">
    <property type="entry name" value="S4_RNA-bd"/>
</dbReference>
<organism evidence="12 13">
    <name type="scientific">Kuraishia capsulata CBS 1993</name>
    <dbReference type="NCBI Taxonomy" id="1382522"/>
    <lineage>
        <taxon>Eukaryota</taxon>
        <taxon>Fungi</taxon>
        <taxon>Dikarya</taxon>
        <taxon>Ascomycota</taxon>
        <taxon>Saccharomycotina</taxon>
        <taxon>Pichiomycetes</taxon>
        <taxon>Pichiales</taxon>
        <taxon>Pichiaceae</taxon>
        <taxon>Kuraishia</taxon>
    </lineage>
</organism>
<evidence type="ECO:0000256" key="7">
    <source>
        <dbReference type="ARBA" id="ARBA00023274"/>
    </source>
</evidence>
<reference evidence="12" key="1">
    <citation type="submission" date="2013-12" db="EMBL/GenBank/DDBJ databases">
        <authorList>
            <person name="Genoscope - CEA"/>
        </authorList>
    </citation>
    <scope>NUCLEOTIDE SEQUENCE</scope>
    <source>
        <strain evidence="12">CBS 1993</strain>
    </source>
</reference>
<evidence type="ECO:0000313" key="12">
    <source>
        <dbReference type="EMBL" id="CDK29675.1"/>
    </source>
</evidence>
<dbReference type="OrthoDB" id="3356781at2759"/>
<dbReference type="InterPro" id="IPR022801">
    <property type="entry name" value="Ribosomal_uS4"/>
</dbReference>
<evidence type="ECO:0000256" key="4">
    <source>
        <dbReference type="ARBA" id="ARBA00022884"/>
    </source>
</evidence>
<dbReference type="PANTHER" id="PTHR11831:SF4">
    <property type="entry name" value="SMALL RIBOSOMAL SUBUNIT PROTEIN US4M"/>
    <property type="match status" value="1"/>
</dbReference>
<keyword evidence="5" id="KW-0689">Ribosomal protein</keyword>
<dbReference type="PANTHER" id="PTHR11831">
    <property type="entry name" value="30S 40S RIBOSOMAL PROTEIN"/>
    <property type="match status" value="1"/>
</dbReference>
<dbReference type="GO" id="GO:0005763">
    <property type="term" value="C:mitochondrial small ribosomal subunit"/>
    <property type="evidence" value="ECO:0007669"/>
    <property type="project" value="TreeGrafter"/>
</dbReference>
<sequence length="475" mass="55363">MPRKTTNLYSLPRGVIRASWNKWNLFNLYKQQRFRDNQKTLFKEKWSAKNMTRAYHGEHITESKWKALFTPQLDGVAQLDASLKGDRLKPTPMMLQTYAVLERRLEYAVFRAMFASSVRQARQFIIQKAVKVNGVTIRHPSYQLKPNDVFSVDPEKVLQAVGRTKPSFKKAHQVDQTQIVKWNNFVKEAKANPRQVWERLQKKRQDAQRSGPSTKFGNDQVFSNEVILAKIEKINENNLKEMRAKQKAVDKFSVLEDIVKAVQKSETIESAIFEPQFGNLKNKCYQVYDYLGEKHELFNKDSVSVKDTVSAFLNVKPEDRNADELKKFKKVKQLLSEISLDYQELIRVSFKNKEISKDSKDVSYNPNWADNLEFHPNIAKFSEIEDESSVKVALPWQKGVFGRQNPNKSYFTPWEPRPFLAPFAVLPHHLEISFKTCHAVYLRHPVARPGHSEVISPYSVETHERAYMYYVRKGQ</sequence>
<comment type="subcellular location">
    <subcellularLocation>
        <location evidence="1">Mitochondrion</location>
    </subcellularLocation>
</comment>
<dbReference type="InterPro" id="IPR018079">
    <property type="entry name" value="Ribosomal_uS4_CS"/>
</dbReference>
<evidence type="ECO:0000256" key="6">
    <source>
        <dbReference type="ARBA" id="ARBA00023128"/>
    </source>
</evidence>
<evidence type="ECO:0000256" key="9">
    <source>
        <dbReference type="ARBA" id="ARBA00071419"/>
    </source>
</evidence>
<dbReference type="EMBL" id="HG793131">
    <property type="protein sequence ID" value="CDK29675.1"/>
    <property type="molecule type" value="Genomic_DNA"/>
</dbReference>
<evidence type="ECO:0000259" key="11">
    <source>
        <dbReference type="SMART" id="SM00363"/>
    </source>
</evidence>
<evidence type="ECO:0000256" key="1">
    <source>
        <dbReference type="ARBA" id="ARBA00004173"/>
    </source>
</evidence>
<dbReference type="PROSITE" id="PS50889">
    <property type="entry name" value="S4"/>
    <property type="match status" value="1"/>
</dbReference>
<proteinExistence type="inferred from homology"/>
<dbReference type="SUPFAM" id="SSF55174">
    <property type="entry name" value="Alpha-L RNA-binding motif"/>
    <property type="match status" value="1"/>
</dbReference>
<comment type="similarity">
    <text evidence="2">Belongs to the universal ribosomal protein uS4 family.</text>
</comment>
<dbReference type="Gene3D" id="3.10.290.10">
    <property type="entry name" value="RNA-binding S4 domain"/>
    <property type="match status" value="1"/>
</dbReference>
<dbReference type="GeneID" id="34523046"/>
<keyword evidence="4 10" id="KW-0694">RNA-binding</keyword>
<dbReference type="AlphaFoldDB" id="W6MXY1"/>
<dbReference type="GO" id="GO:0042274">
    <property type="term" value="P:ribosomal small subunit biogenesis"/>
    <property type="evidence" value="ECO:0007669"/>
    <property type="project" value="TreeGrafter"/>
</dbReference>
<gene>
    <name evidence="12" type="ORF">KUCA_T00005668001</name>
</gene>
<dbReference type="RefSeq" id="XP_022461658.1">
    <property type="nucleotide sequence ID" value="XM_022601163.1"/>
</dbReference>
<keyword evidence="7" id="KW-0687">Ribonucleoprotein</keyword>
<dbReference type="Pfam" id="PF01479">
    <property type="entry name" value="S4"/>
    <property type="match status" value="1"/>
</dbReference>
<dbReference type="GO" id="GO:0019843">
    <property type="term" value="F:rRNA binding"/>
    <property type="evidence" value="ECO:0007669"/>
    <property type="project" value="UniProtKB-KW"/>
</dbReference>
<dbReference type="InterPro" id="IPR036986">
    <property type="entry name" value="S4_RNA-bd_sf"/>
</dbReference>
<dbReference type="FunFam" id="3.10.290.10:FF:000025">
    <property type="entry name" value="30S ribosomal subunit S4"/>
    <property type="match status" value="1"/>
</dbReference>
<name>W6MXY1_9ASCO</name>
<dbReference type="GO" id="GO:0003735">
    <property type="term" value="F:structural constituent of ribosome"/>
    <property type="evidence" value="ECO:0007669"/>
    <property type="project" value="TreeGrafter"/>
</dbReference>
<keyword evidence="3 10" id="KW-0699">rRNA-binding</keyword>
<dbReference type="HOGENOM" id="CLU_026386_0_0_1"/>
<dbReference type="STRING" id="1382522.W6MXY1"/>
<evidence type="ECO:0000256" key="3">
    <source>
        <dbReference type="ARBA" id="ARBA00022730"/>
    </source>
</evidence>
<evidence type="ECO:0000256" key="2">
    <source>
        <dbReference type="ARBA" id="ARBA00007465"/>
    </source>
</evidence>
<evidence type="ECO:0000313" key="13">
    <source>
        <dbReference type="Proteomes" id="UP000019384"/>
    </source>
</evidence>
<keyword evidence="13" id="KW-1185">Reference proteome</keyword>
<accession>W6MXY1</accession>
<evidence type="ECO:0000256" key="5">
    <source>
        <dbReference type="ARBA" id="ARBA00022980"/>
    </source>
</evidence>
<evidence type="ECO:0000256" key="8">
    <source>
        <dbReference type="ARBA" id="ARBA00037226"/>
    </source>
</evidence>
<feature type="domain" description="RNA-binding S4" evidence="11">
    <location>
        <begin position="103"/>
        <end position="163"/>
    </location>
</feature>
<keyword evidence="6" id="KW-0496">Mitochondrion</keyword>
<reference evidence="12" key="2">
    <citation type="submission" date="2014-02" db="EMBL/GenBank/DDBJ databases">
        <title>Complete DNA sequence of /Kuraishia capsulata/ illustrates novel genomic features among budding yeasts (/Saccharomycotina/).</title>
        <authorList>
            <person name="Morales L."/>
            <person name="Noel B."/>
            <person name="Porcel B."/>
            <person name="Marcet-Houben M."/>
            <person name="Hullo M-F."/>
            <person name="Sacerdot C."/>
            <person name="Tekaia F."/>
            <person name="Leh-Louis V."/>
            <person name="Despons L."/>
            <person name="Khanna V."/>
            <person name="Aury J-M."/>
            <person name="Barbe V."/>
            <person name="Couloux A."/>
            <person name="Labadie K."/>
            <person name="Pelletier E."/>
            <person name="Souciet J-L."/>
            <person name="Boekhout T."/>
            <person name="Gabaldon T."/>
            <person name="Wincker P."/>
            <person name="Dujon B."/>
        </authorList>
    </citation>
    <scope>NUCLEOTIDE SEQUENCE</scope>
    <source>
        <strain evidence="12">CBS 1993</strain>
    </source>
</reference>
<comment type="function">
    <text evidence="8">Component of the mitochondrial ribosome (mitoribosome), a dedicated translation machinery responsible for the synthesis of mitochondrial genome-encoded proteins, including at least some of the essential transmembrane subunits of the mitochondrial respiratory chain. The mitoribosomes are attached to the mitochondrial inner membrane and translation products are cotranslationally integrated into the membrane.</text>
</comment>